<keyword evidence="5 7" id="KW-1133">Transmembrane helix</keyword>
<evidence type="ECO:0000256" key="3">
    <source>
        <dbReference type="ARBA" id="ARBA00022519"/>
    </source>
</evidence>
<evidence type="ECO:0000256" key="7">
    <source>
        <dbReference type="RuleBase" id="RU369079"/>
    </source>
</evidence>
<feature type="transmembrane region" description="Helical" evidence="7">
    <location>
        <begin position="405"/>
        <end position="430"/>
    </location>
</feature>
<dbReference type="GO" id="GO:0005886">
    <property type="term" value="C:plasma membrane"/>
    <property type="evidence" value="ECO:0007669"/>
    <property type="project" value="UniProtKB-SubCell"/>
</dbReference>
<feature type="transmembrane region" description="Helical" evidence="7">
    <location>
        <begin position="375"/>
        <end position="393"/>
    </location>
</feature>
<evidence type="ECO:0000256" key="2">
    <source>
        <dbReference type="ARBA" id="ARBA00022475"/>
    </source>
</evidence>
<feature type="transmembrane region" description="Helical" evidence="7">
    <location>
        <begin position="345"/>
        <end position="369"/>
    </location>
</feature>
<feature type="transmembrane region" description="Helical" evidence="7">
    <location>
        <begin position="279"/>
        <end position="300"/>
    </location>
</feature>
<evidence type="ECO:0000256" key="6">
    <source>
        <dbReference type="ARBA" id="ARBA00023136"/>
    </source>
</evidence>
<dbReference type="InterPro" id="IPR004681">
    <property type="entry name" value="TRAP_DctM"/>
</dbReference>
<dbReference type="GO" id="GO:0022857">
    <property type="term" value="F:transmembrane transporter activity"/>
    <property type="evidence" value="ECO:0007669"/>
    <property type="project" value="UniProtKB-UniRule"/>
</dbReference>
<feature type="transmembrane region" description="Helical" evidence="7">
    <location>
        <begin position="225"/>
        <end position="244"/>
    </location>
</feature>
<feature type="transmembrane region" description="Helical" evidence="7">
    <location>
        <begin position="60"/>
        <end position="79"/>
    </location>
</feature>
<sequence>MSDVEIGLAGLGILFFLIALRVPIGFSLIAVSFGGLWYLMSWRVAWGALAVMPYQFAANWVLSSVPMFLMLGFICYHTNLTRGMFHAAKVWTAALPGGLAIAAIFGSAGFAAVSGSSIACSAAMGRIAVPEMMKQKYDAELATGTVAVAGTIGALIPPSIILILYGVISQQPISELFLGGISAGIISGIGYVIVVLVRVKLNPNLAPPYTGAEPMSEKLAALKDTWPILLVMLGIFGGLFGGVFTPTEAGAIGAFLACIVAALQGELSWGRFRKAGEETVTATAALIVIAIGATLLTRFLTLSGAGDYISESVLTIGASPAMLLLGIVLIYLLMGMFLEPLGAMLLTLPIVLPIVGDAGWSLVWFGVVLCKLLEIGMITPPIGMNVFVIKGVVGNLVSTTQIFRGVFWFLVMDLFVLAILAVFPDVILFLPEMMGN</sequence>
<dbReference type="PANTHER" id="PTHR33362">
    <property type="entry name" value="SIALIC ACID TRAP TRANSPORTER PERMEASE PROTEIN SIAT-RELATED"/>
    <property type="match status" value="1"/>
</dbReference>
<organism evidence="9 10">
    <name type="scientific">Albimonas pacifica</name>
    <dbReference type="NCBI Taxonomy" id="1114924"/>
    <lineage>
        <taxon>Bacteria</taxon>
        <taxon>Pseudomonadati</taxon>
        <taxon>Pseudomonadota</taxon>
        <taxon>Alphaproteobacteria</taxon>
        <taxon>Rhodobacterales</taxon>
        <taxon>Paracoccaceae</taxon>
        <taxon>Albimonas</taxon>
    </lineage>
</organism>
<dbReference type="PIRSF" id="PIRSF006066">
    <property type="entry name" value="HI0050"/>
    <property type="match status" value="1"/>
</dbReference>
<dbReference type="Pfam" id="PF06808">
    <property type="entry name" value="DctM"/>
    <property type="match status" value="1"/>
</dbReference>
<dbReference type="InterPro" id="IPR010656">
    <property type="entry name" value="DctM"/>
</dbReference>
<feature type="transmembrane region" description="Helical" evidence="7">
    <location>
        <begin position="141"/>
        <end position="165"/>
    </location>
</feature>
<evidence type="ECO:0000256" key="1">
    <source>
        <dbReference type="ARBA" id="ARBA00004429"/>
    </source>
</evidence>
<comment type="function">
    <text evidence="7">Part of the tripartite ATP-independent periplasmic (TRAP) transport system.</text>
</comment>
<keyword evidence="7" id="KW-0813">Transport</keyword>
<comment type="similarity">
    <text evidence="7">Belongs to the TRAP transporter large permease family.</text>
</comment>
<comment type="subcellular location">
    <subcellularLocation>
        <location evidence="1 7">Cell inner membrane</location>
        <topology evidence="1 7">Multi-pass membrane protein</topology>
    </subcellularLocation>
</comment>
<accession>A0A1I3L4I0</accession>
<evidence type="ECO:0000259" key="8">
    <source>
        <dbReference type="Pfam" id="PF06808"/>
    </source>
</evidence>
<name>A0A1I3L4I0_9RHOB</name>
<feature type="transmembrane region" description="Helical" evidence="7">
    <location>
        <begin position="177"/>
        <end position="197"/>
    </location>
</feature>
<evidence type="ECO:0000313" key="10">
    <source>
        <dbReference type="Proteomes" id="UP000199377"/>
    </source>
</evidence>
<keyword evidence="6 7" id="KW-0472">Membrane</keyword>
<keyword evidence="4 7" id="KW-0812">Transmembrane</keyword>
<evidence type="ECO:0000313" key="9">
    <source>
        <dbReference type="EMBL" id="SFI79345.1"/>
    </source>
</evidence>
<feature type="transmembrane region" description="Helical" evidence="7">
    <location>
        <begin position="312"/>
        <end position="333"/>
    </location>
</feature>
<dbReference type="OrthoDB" id="9790209at2"/>
<dbReference type="RefSeq" id="WP_092862722.1">
    <property type="nucleotide sequence ID" value="NZ_FOQH01000009.1"/>
</dbReference>
<keyword evidence="2" id="KW-1003">Cell membrane</keyword>
<protein>
    <recommendedName>
        <fullName evidence="7">TRAP transporter large permease protein</fullName>
    </recommendedName>
</protein>
<feature type="transmembrane region" description="Helical" evidence="7">
    <location>
        <begin position="99"/>
        <end position="129"/>
    </location>
</feature>
<feature type="transmembrane region" description="Helical" evidence="7">
    <location>
        <begin position="6"/>
        <end position="39"/>
    </location>
</feature>
<evidence type="ECO:0000256" key="5">
    <source>
        <dbReference type="ARBA" id="ARBA00022989"/>
    </source>
</evidence>
<dbReference type="STRING" id="1114924.SAMN05216258_109196"/>
<proteinExistence type="inferred from homology"/>
<feature type="domain" description="TRAP C4-dicarboxylate transport system permease DctM subunit" evidence="8">
    <location>
        <begin position="11"/>
        <end position="425"/>
    </location>
</feature>
<reference evidence="9 10" key="1">
    <citation type="submission" date="2016-10" db="EMBL/GenBank/DDBJ databases">
        <authorList>
            <person name="de Groot N.N."/>
        </authorList>
    </citation>
    <scope>NUCLEOTIDE SEQUENCE [LARGE SCALE GENOMIC DNA]</scope>
    <source>
        <strain evidence="9 10">CGMCC 1.11030</strain>
    </source>
</reference>
<dbReference type="NCBIfam" id="TIGR00786">
    <property type="entry name" value="dctM"/>
    <property type="match status" value="1"/>
</dbReference>
<comment type="subunit">
    <text evidence="7">The complex comprises the extracytoplasmic solute receptor protein and the two transmembrane proteins.</text>
</comment>
<keyword evidence="10" id="KW-1185">Reference proteome</keyword>
<dbReference type="AlphaFoldDB" id="A0A1I3L4I0"/>
<dbReference type="PANTHER" id="PTHR33362:SF5">
    <property type="entry name" value="C4-DICARBOXYLATE TRAP TRANSPORTER LARGE PERMEASE PROTEIN DCTM"/>
    <property type="match status" value="1"/>
</dbReference>
<dbReference type="EMBL" id="FOQH01000009">
    <property type="protein sequence ID" value="SFI79345.1"/>
    <property type="molecule type" value="Genomic_DNA"/>
</dbReference>
<gene>
    <name evidence="9" type="ORF">SAMN05216258_109196</name>
</gene>
<evidence type="ECO:0000256" key="4">
    <source>
        <dbReference type="ARBA" id="ARBA00022692"/>
    </source>
</evidence>
<dbReference type="Proteomes" id="UP000199377">
    <property type="component" value="Unassembled WGS sequence"/>
</dbReference>
<keyword evidence="3 7" id="KW-0997">Cell inner membrane</keyword>